<organism evidence="1 2">
    <name type="scientific">Pseudomonas chlororaphis</name>
    <dbReference type="NCBI Taxonomy" id="587753"/>
    <lineage>
        <taxon>Bacteria</taxon>
        <taxon>Pseudomonadati</taxon>
        <taxon>Pseudomonadota</taxon>
        <taxon>Gammaproteobacteria</taxon>
        <taxon>Pseudomonadales</taxon>
        <taxon>Pseudomonadaceae</taxon>
        <taxon>Pseudomonas</taxon>
    </lineage>
</organism>
<evidence type="ECO:0000313" key="1">
    <source>
        <dbReference type="EMBL" id="AZE45722.1"/>
    </source>
</evidence>
<dbReference type="AlphaFoldDB" id="A0A3G7TH74"/>
<name>A0A3G7TH74_9PSED</name>
<sequence>MYANPFLHRGDNTGYTRWRNIQMASSGGKSLFLGNSYKYLHLLKAIHE</sequence>
<dbReference type="Proteomes" id="UP000268048">
    <property type="component" value="Chromosome"/>
</dbReference>
<evidence type="ECO:0000313" key="2">
    <source>
        <dbReference type="Proteomes" id="UP000268048"/>
    </source>
</evidence>
<accession>A0A3G7TH74</accession>
<gene>
    <name evidence="1" type="ORF">C4K04_0011</name>
</gene>
<protein>
    <submittedName>
        <fullName evidence="1">Uncharacterized protein</fullName>
    </submittedName>
</protein>
<dbReference type="EMBL" id="CP027753">
    <property type="protein sequence ID" value="AZE45722.1"/>
    <property type="molecule type" value="Genomic_DNA"/>
</dbReference>
<proteinExistence type="predicted"/>
<reference evidence="1 2" key="1">
    <citation type="submission" date="2018-03" db="EMBL/GenBank/DDBJ databases">
        <title>Diversity of phytobeneficial traits revealed by whole-genome analysis of worldwide-isolated phenazine-producing Pseudomonas spp.</title>
        <authorList>
            <person name="Biessy A."/>
            <person name="Novinscak A."/>
            <person name="Blom J."/>
            <person name="Leger G."/>
            <person name="Thomashow L.S."/>
            <person name="Cazorla F.M."/>
            <person name="Josic D."/>
            <person name="Filion M."/>
        </authorList>
    </citation>
    <scope>NUCLEOTIDE SEQUENCE [LARGE SCALE GENOMIC DNA]</scope>
    <source>
        <strain evidence="1 2">B25</strain>
    </source>
</reference>